<dbReference type="OrthoDB" id="3101523at2759"/>
<organism evidence="2 3">
    <name type="scientific">Mycena venus</name>
    <dbReference type="NCBI Taxonomy" id="2733690"/>
    <lineage>
        <taxon>Eukaryota</taxon>
        <taxon>Fungi</taxon>
        <taxon>Dikarya</taxon>
        <taxon>Basidiomycota</taxon>
        <taxon>Agaricomycotina</taxon>
        <taxon>Agaricomycetes</taxon>
        <taxon>Agaricomycetidae</taxon>
        <taxon>Agaricales</taxon>
        <taxon>Marasmiineae</taxon>
        <taxon>Mycenaceae</taxon>
        <taxon>Mycena</taxon>
    </lineage>
</organism>
<evidence type="ECO:0000313" key="2">
    <source>
        <dbReference type="EMBL" id="KAF7349158.1"/>
    </source>
</evidence>
<gene>
    <name evidence="2" type="ORF">MVEN_01438100</name>
</gene>
<accession>A0A8H6XVV6</accession>
<evidence type="ECO:0000256" key="1">
    <source>
        <dbReference type="SAM" id="MobiDB-lite"/>
    </source>
</evidence>
<protein>
    <submittedName>
        <fullName evidence="2">Uncharacterized protein</fullName>
    </submittedName>
</protein>
<reference evidence="2" key="1">
    <citation type="submission" date="2020-05" db="EMBL/GenBank/DDBJ databases">
        <title>Mycena genomes resolve the evolution of fungal bioluminescence.</title>
        <authorList>
            <person name="Tsai I.J."/>
        </authorList>
    </citation>
    <scope>NUCLEOTIDE SEQUENCE</scope>
    <source>
        <strain evidence="2">CCC161011</strain>
    </source>
</reference>
<evidence type="ECO:0000313" key="3">
    <source>
        <dbReference type="Proteomes" id="UP000620124"/>
    </source>
</evidence>
<dbReference type="Proteomes" id="UP000620124">
    <property type="component" value="Unassembled WGS sequence"/>
</dbReference>
<dbReference type="AlphaFoldDB" id="A0A8H6XVV6"/>
<feature type="region of interest" description="Disordered" evidence="1">
    <location>
        <begin position="47"/>
        <end position="92"/>
    </location>
</feature>
<name>A0A8H6XVV6_9AGAR</name>
<comment type="caution">
    <text evidence="2">The sequence shown here is derived from an EMBL/GenBank/DDBJ whole genome shotgun (WGS) entry which is preliminary data.</text>
</comment>
<proteinExistence type="predicted"/>
<keyword evidence="3" id="KW-1185">Reference proteome</keyword>
<sequence length="175" mass="18779">MISLPHPDASSLGRDDSATQHRAQHVAYRCGAKHGCCSDTGGTDGALPMQPDMFDDIVVEPPPAPPASTPGSAPVPPPPPPATTSRTSKGKLCAPHPKHFTARNLHLAVYCVDDPCSEAEYKVEWSRLQSEDAGHIKVYEKYANTLKNSKPKPTEIPTATVICKCIEELSAKQTI</sequence>
<feature type="compositionally biased region" description="Pro residues" evidence="1">
    <location>
        <begin position="60"/>
        <end position="82"/>
    </location>
</feature>
<feature type="region of interest" description="Disordered" evidence="1">
    <location>
        <begin position="1"/>
        <end position="20"/>
    </location>
</feature>
<dbReference type="EMBL" id="JACAZI010000011">
    <property type="protein sequence ID" value="KAF7349158.1"/>
    <property type="molecule type" value="Genomic_DNA"/>
</dbReference>